<dbReference type="EMBL" id="CAFAAH010000216">
    <property type="protein sequence ID" value="CAB4806105.1"/>
    <property type="molecule type" value="Genomic_DNA"/>
</dbReference>
<dbReference type="EMBL" id="CAFBOR010000052">
    <property type="protein sequence ID" value="CAB4983899.1"/>
    <property type="molecule type" value="Genomic_DNA"/>
</dbReference>
<feature type="transmembrane region" description="Helical" evidence="1">
    <location>
        <begin position="111"/>
        <end position="128"/>
    </location>
</feature>
<keyword evidence="1" id="KW-0472">Membrane</keyword>
<evidence type="ECO:0000313" key="7">
    <source>
        <dbReference type="EMBL" id="CAB5014049.1"/>
    </source>
</evidence>
<evidence type="ECO:0000313" key="5">
    <source>
        <dbReference type="EMBL" id="CAB4861077.1"/>
    </source>
</evidence>
<accession>A0A6J6YCE2</accession>
<dbReference type="AlphaFoldDB" id="A0A6J6YCE2"/>
<evidence type="ECO:0000313" key="3">
    <source>
        <dbReference type="EMBL" id="CAB4769371.1"/>
    </source>
</evidence>
<gene>
    <name evidence="2" type="ORF">UFOPK2242_00349</name>
    <name evidence="3" type="ORF">UFOPK2925_00183</name>
    <name evidence="4" type="ORF">UFOPK2996_01337</name>
    <name evidence="5" type="ORF">UFOPK3317_00412</name>
    <name evidence="6" type="ORF">UFOPK3974_00523</name>
    <name evidence="7" type="ORF">UFOPK4071_00874</name>
</gene>
<name>A0A6J6YCE2_9ZZZZ</name>
<dbReference type="EMBL" id="CAEZZU010000011">
    <property type="protein sequence ID" value="CAB4769371.1"/>
    <property type="molecule type" value="Genomic_DNA"/>
</dbReference>
<feature type="transmembrane region" description="Helical" evidence="1">
    <location>
        <begin position="45"/>
        <end position="67"/>
    </location>
</feature>
<dbReference type="EMBL" id="CAFBLK010000051">
    <property type="protein sequence ID" value="CAB4861077.1"/>
    <property type="molecule type" value="Genomic_DNA"/>
</dbReference>
<reference evidence="4" key="1">
    <citation type="submission" date="2020-05" db="EMBL/GenBank/DDBJ databases">
        <authorList>
            <person name="Chiriac C."/>
            <person name="Salcher M."/>
            <person name="Ghai R."/>
            <person name="Kavagutti S V."/>
        </authorList>
    </citation>
    <scope>NUCLEOTIDE SEQUENCE</scope>
</reference>
<keyword evidence="1" id="KW-0812">Transmembrane</keyword>
<evidence type="ECO:0000256" key="1">
    <source>
        <dbReference type="SAM" id="Phobius"/>
    </source>
</evidence>
<evidence type="ECO:0000313" key="2">
    <source>
        <dbReference type="EMBL" id="CAB4650068.1"/>
    </source>
</evidence>
<evidence type="ECO:0000313" key="6">
    <source>
        <dbReference type="EMBL" id="CAB4983899.1"/>
    </source>
</evidence>
<evidence type="ECO:0000313" key="4">
    <source>
        <dbReference type="EMBL" id="CAB4806105.1"/>
    </source>
</evidence>
<sequence length="163" mass="18355">MPNLLPDWHFLRPAGRLIWSSLLLIIGTGLILWQMRKPKPVRPTTWAQAMAGSLYVFAIFALAYAVVPHEIITIFDSYFKWGTDKFLLQSGQVILGVKIPISFTYAALRDIVVVTFYIFLFGINIAIISKWQKRPTQAEADALKEATVESGTSRFGRPLKAKA</sequence>
<dbReference type="EMBL" id="CAEZWM010000025">
    <property type="protein sequence ID" value="CAB4650068.1"/>
    <property type="molecule type" value="Genomic_DNA"/>
</dbReference>
<organism evidence="4">
    <name type="scientific">freshwater metagenome</name>
    <dbReference type="NCBI Taxonomy" id="449393"/>
    <lineage>
        <taxon>unclassified sequences</taxon>
        <taxon>metagenomes</taxon>
        <taxon>ecological metagenomes</taxon>
    </lineage>
</organism>
<dbReference type="EMBL" id="CAFBPF010000102">
    <property type="protein sequence ID" value="CAB5014049.1"/>
    <property type="molecule type" value="Genomic_DNA"/>
</dbReference>
<feature type="transmembrane region" description="Helical" evidence="1">
    <location>
        <begin position="14"/>
        <end position="33"/>
    </location>
</feature>
<keyword evidence="1" id="KW-1133">Transmembrane helix</keyword>
<proteinExistence type="predicted"/>
<protein>
    <submittedName>
        <fullName evidence="4">Unannotated protein</fullName>
    </submittedName>
</protein>